<name>A0A1B1E6Q5_9APIC</name>
<feature type="region of interest" description="Disordered" evidence="1">
    <location>
        <begin position="194"/>
        <end position="249"/>
    </location>
</feature>
<dbReference type="VEuPathDB" id="PlasmoDB:PCOAH_00047710"/>
<keyword evidence="2" id="KW-0812">Transmembrane</keyword>
<accession>A0A1B1E6Q5</accession>
<feature type="transmembrane region" description="Helical" evidence="2">
    <location>
        <begin position="486"/>
        <end position="505"/>
    </location>
</feature>
<feature type="compositionally biased region" description="Basic and acidic residues" evidence="1">
    <location>
        <begin position="229"/>
        <end position="238"/>
    </location>
</feature>
<reference evidence="4" key="1">
    <citation type="submission" date="2016-06" db="EMBL/GenBank/DDBJ databases">
        <title>First high quality genome sequence of Plasmodium coatneyi using continuous long reads from single molecule, real-time sequencing.</title>
        <authorList>
            <person name="Chien J.-T."/>
            <person name="Pakala S.B."/>
            <person name="Geraldo J.A."/>
            <person name="Lapp S.A."/>
            <person name="Barnwell J.W."/>
            <person name="Kissinger J.C."/>
            <person name="Galinski M.R."/>
            <person name="Humphrey J.C."/>
        </authorList>
    </citation>
    <scope>NUCLEOTIDE SEQUENCE [LARGE SCALE GENOMIC DNA]</scope>
    <source>
        <strain evidence="4">Hackeri</strain>
    </source>
</reference>
<dbReference type="GeneID" id="30911502"/>
<dbReference type="Proteomes" id="UP000092716">
    <property type="component" value="Chromosome 13"/>
</dbReference>
<keyword evidence="4" id="KW-1185">Reference proteome</keyword>
<keyword evidence="2" id="KW-1133">Transmembrane helix</keyword>
<evidence type="ECO:0000313" key="4">
    <source>
        <dbReference type="Proteomes" id="UP000092716"/>
    </source>
</evidence>
<dbReference type="InterPro" id="IPR008780">
    <property type="entry name" value="Plasmodium_Vir"/>
</dbReference>
<organism evidence="3 4">
    <name type="scientific">Plasmodium coatneyi</name>
    <dbReference type="NCBI Taxonomy" id="208452"/>
    <lineage>
        <taxon>Eukaryota</taxon>
        <taxon>Sar</taxon>
        <taxon>Alveolata</taxon>
        <taxon>Apicomplexa</taxon>
        <taxon>Aconoidasida</taxon>
        <taxon>Haemosporida</taxon>
        <taxon>Plasmodiidae</taxon>
        <taxon>Plasmodium</taxon>
    </lineage>
</organism>
<feature type="compositionally biased region" description="Acidic residues" evidence="1">
    <location>
        <begin position="209"/>
        <end position="223"/>
    </location>
</feature>
<keyword evidence="2" id="KW-0472">Membrane</keyword>
<dbReference type="RefSeq" id="XP_019917358.1">
    <property type="nucleotide sequence ID" value="XM_020061554.1"/>
</dbReference>
<dbReference type="KEGG" id="pcot:PCOAH_00047710"/>
<dbReference type="EMBL" id="CP016251">
    <property type="protein sequence ID" value="ANQ10663.1"/>
    <property type="molecule type" value="Genomic_DNA"/>
</dbReference>
<gene>
    <name evidence="3" type="ORF">PCOAH_00047710</name>
</gene>
<proteinExistence type="predicted"/>
<dbReference type="AlphaFoldDB" id="A0A1B1E6Q5"/>
<evidence type="ECO:0000313" key="3">
    <source>
        <dbReference type="EMBL" id="ANQ10663.1"/>
    </source>
</evidence>
<sequence>MLPSDEMYAPFEGKSTCLGRSNGQDCNEILAENVKAALIPRGISDQNFAEKIVQNWYYACKKGKDSDPADSTLCYFLYFWIGKKIKEQKPDYEDFRNAMKAAYHHLNSSQCDNRCTNIYSDMSEVFFDWAKDLFDYYYNSKILTTQSANYTYSDRTKCDECQKKAQTAYEKLESMCDDNSTYCKEFKRKKQSKEYPEPKKLDCPGAPETEPENEEDEEEDEDVSCPLKLTDDSHHDAIPPEGGVLTNDHLDKLPSKLLYQKFEDRAGNNDCDDQNMNNVKTQLEGALKKHDFNDIDEEQIIYAWCYVTKAMKRCDALHEERLKFFYLWLGHTLFEKKDQINLFSDLMDEIKEELDKVEGGGDKCGLLCKNVNDKTAFDRRKLAYEYYTNYKRMEEQLAQYSKKCDNNYHTYLNDTYQAWEKERTECSGITTSGSYCAQFNTDCTKQEDKNLTQLTCIQEHRIGARETEEHEEGSSMGGGPVTVTPIISSVLGIGGGLASIALLLYKVNNYNYHRNHHHSTTITTTNTLKNI</sequence>
<dbReference type="Pfam" id="PF05795">
    <property type="entry name" value="Plasmodium_Vir"/>
    <property type="match status" value="1"/>
</dbReference>
<protein>
    <submittedName>
        <fullName evidence="3">KIR protein</fullName>
    </submittedName>
</protein>
<evidence type="ECO:0000256" key="2">
    <source>
        <dbReference type="SAM" id="Phobius"/>
    </source>
</evidence>
<evidence type="ECO:0000256" key="1">
    <source>
        <dbReference type="SAM" id="MobiDB-lite"/>
    </source>
</evidence>
<dbReference type="OrthoDB" id="10636435at2759"/>